<accession>I3CKY8</accession>
<gene>
    <name evidence="2" type="ORF">BegalDRAFT_3467</name>
</gene>
<dbReference type="EMBL" id="JH600070">
    <property type="protein sequence ID" value="EIJ44281.1"/>
    <property type="molecule type" value="Genomic_DNA"/>
</dbReference>
<feature type="compositionally biased region" description="Polar residues" evidence="1">
    <location>
        <begin position="24"/>
        <end position="37"/>
    </location>
</feature>
<evidence type="ECO:0000256" key="1">
    <source>
        <dbReference type="SAM" id="MobiDB-lite"/>
    </source>
</evidence>
<evidence type="ECO:0000313" key="2">
    <source>
        <dbReference type="EMBL" id="EIJ44281.1"/>
    </source>
</evidence>
<dbReference type="HOGENOM" id="CLU_3340666_0_0_6"/>
<evidence type="ECO:0000313" key="3">
    <source>
        <dbReference type="Proteomes" id="UP000005744"/>
    </source>
</evidence>
<keyword evidence="3" id="KW-1185">Reference proteome</keyword>
<dbReference type="Proteomes" id="UP000005744">
    <property type="component" value="Unassembled WGS sequence"/>
</dbReference>
<feature type="region of interest" description="Disordered" evidence="1">
    <location>
        <begin position="18"/>
        <end position="37"/>
    </location>
</feature>
<dbReference type="AlphaFoldDB" id="I3CKY8"/>
<dbReference type="STRING" id="395493.BegalDRAFT_3467"/>
<reference evidence="2 3" key="1">
    <citation type="submission" date="2011-11" db="EMBL/GenBank/DDBJ databases">
        <title>Improved High-Quality Draft sequence of Beggiatoa alba B18lD.</title>
        <authorList>
            <consortium name="US DOE Joint Genome Institute"/>
            <person name="Lucas S."/>
            <person name="Han J."/>
            <person name="Lapidus A."/>
            <person name="Cheng J.-F."/>
            <person name="Goodwin L."/>
            <person name="Pitluck S."/>
            <person name="Peters L."/>
            <person name="Mikhailova N."/>
            <person name="Held B."/>
            <person name="Detter J.C."/>
            <person name="Han C."/>
            <person name="Tapia R."/>
            <person name="Land M."/>
            <person name="Hauser L."/>
            <person name="Kyrpides N."/>
            <person name="Ivanova N."/>
            <person name="Pagani I."/>
            <person name="Samuel K."/>
            <person name="Teske A."/>
            <person name="Mueller J."/>
            <person name="Woyke T."/>
        </authorList>
    </citation>
    <scope>NUCLEOTIDE SEQUENCE [LARGE SCALE GENOMIC DNA]</scope>
    <source>
        <strain evidence="2 3">B18LD</strain>
    </source>
</reference>
<protein>
    <submittedName>
        <fullName evidence="2">Uncharacterized protein</fullName>
    </submittedName>
</protein>
<proteinExistence type="predicted"/>
<sequence>MQTQNTRYSHENYDVFYKDEDNAHSQNYAVKNSAGDS</sequence>
<organism evidence="2 3">
    <name type="scientific">Beggiatoa alba B18LD</name>
    <dbReference type="NCBI Taxonomy" id="395493"/>
    <lineage>
        <taxon>Bacteria</taxon>
        <taxon>Pseudomonadati</taxon>
        <taxon>Pseudomonadota</taxon>
        <taxon>Gammaproteobacteria</taxon>
        <taxon>Thiotrichales</taxon>
        <taxon>Thiotrichaceae</taxon>
        <taxon>Beggiatoa</taxon>
    </lineage>
</organism>
<name>I3CKY8_9GAMM</name>